<organism evidence="1 2">
    <name type="scientific">Ruminococcus albus</name>
    <dbReference type="NCBI Taxonomy" id="1264"/>
    <lineage>
        <taxon>Bacteria</taxon>
        <taxon>Bacillati</taxon>
        <taxon>Bacillota</taxon>
        <taxon>Clostridia</taxon>
        <taxon>Eubacteriales</taxon>
        <taxon>Oscillospiraceae</taxon>
        <taxon>Ruminococcus</taxon>
    </lineage>
</organism>
<proteinExistence type="predicted"/>
<dbReference type="Proteomes" id="UP000182192">
    <property type="component" value="Unassembled WGS sequence"/>
</dbReference>
<dbReference type="OrthoDB" id="1827233at2"/>
<name>A0A1I1LGS2_RUMAL</name>
<reference evidence="1 2" key="1">
    <citation type="submission" date="2016-10" db="EMBL/GenBank/DDBJ databases">
        <authorList>
            <person name="de Groot N.N."/>
        </authorList>
    </citation>
    <scope>NUCLEOTIDE SEQUENCE [LARGE SCALE GENOMIC DNA]</scope>
    <source>
        <strain evidence="1 2">AR67</strain>
    </source>
</reference>
<accession>A0A1I1LGS2</accession>
<dbReference type="EMBL" id="FOKQ01000018">
    <property type="protein sequence ID" value="SFC69563.1"/>
    <property type="molecule type" value="Genomic_DNA"/>
</dbReference>
<dbReference type="AlphaFoldDB" id="A0A1I1LGS2"/>
<sequence length="428" mass="47820">MKNLTELLKDIPLDEMTGGLDMNISEENRIKTNVQNNKAKIKNKAPAAVAIAACAAVAVAGAMHYRGNDIPEPGVSNDSTVTTDAEDCTEVTDAISTDDEDYTKANNEKYIRLWYEDHGRDYDLVKDRITIMDSEECEELSGGGYIQGLYVTGESKFVGIPDVDIRVADVRVSYPFYEIDYLIKSDDADLLDDVVLSSGFFVGEYSYYTNDTKLSWRGEDVAIYTAHIDLSKGDAYDHAKLGEKLGVTVADKYLAEFTLGEDIEFDPEYVYDHHISANADGKWNIQRALYPEQGNVDIDYTINSVDYSNYNLAFNFTLNTELNNFDSFFFGEEIATVFHSDEYVAELEAAGKLEYGTELGCEYDPDRDYHFVKLEYADGTIKNLDFNAVATRELDDGTLTITFNSLDYPFDADSVTAIHLGSAVIPVK</sequence>
<evidence type="ECO:0000313" key="1">
    <source>
        <dbReference type="EMBL" id="SFC69563.1"/>
    </source>
</evidence>
<protein>
    <submittedName>
        <fullName evidence="1">Uncharacterized protein</fullName>
    </submittedName>
</protein>
<dbReference type="RefSeq" id="WP_074961767.1">
    <property type="nucleotide sequence ID" value="NZ_FOKQ01000018.1"/>
</dbReference>
<evidence type="ECO:0000313" key="2">
    <source>
        <dbReference type="Proteomes" id="UP000182192"/>
    </source>
</evidence>
<gene>
    <name evidence="1" type="ORF">SAMN02910406_02194</name>
</gene>